<dbReference type="SMART" id="SM01374">
    <property type="entry name" value="Ribosomal_L14"/>
    <property type="match status" value="1"/>
</dbReference>
<keyword evidence="3 4" id="KW-0687">Ribonucleoprotein</keyword>
<dbReference type="InterPro" id="IPR036853">
    <property type="entry name" value="Ribosomal_uL14_sf"/>
</dbReference>
<comment type="similarity">
    <text evidence="1 4">Belongs to the universal ribosomal protein uL14 family.</text>
</comment>
<dbReference type="InterPro" id="IPR005745">
    <property type="entry name" value="Ribosomal_uL14_bac-type"/>
</dbReference>
<dbReference type="PANTHER" id="PTHR11761">
    <property type="entry name" value="50S/60S RIBOSOMAL PROTEIN L14/L23"/>
    <property type="match status" value="1"/>
</dbReference>
<name>A0A5J4Z4W1_PORPP</name>
<accession>A0A5J4Z4W1</accession>
<dbReference type="NCBIfam" id="TIGR01067">
    <property type="entry name" value="rplN_bact"/>
    <property type="match status" value="1"/>
</dbReference>
<dbReference type="CDD" id="cd00337">
    <property type="entry name" value="Ribosomal_uL14"/>
    <property type="match status" value="1"/>
</dbReference>
<dbReference type="GO" id="GO:0006412">
    <property type="term" value="P:translation"/>
    <property type="evidence" value="ECO:0007669"/>
    <property type="project" value="InterPro"/>
</dbReference>
<dbReference type="SUPFAM" id="SSF50193">
    <property type="entry name" value="Ribosomal protein L14"/>
    <property type="match status" value="1"/>
</dbReference>
<dbReference type="HAMAP" id="MF_01367">
    <property type="entry name" value="Ribosomal_uL14"/>
    <property type="match status" value="1"/>
</dbReference>
<dbReference type="Gene3D" id="2.40.150.20">
    <property type="entry name" value="Ribosomal protein L14"/>
    <property type="match status" value="1"/>
</dbReference>
<dbReference type="AlphaFoldDB" id="A0A5J4Z4W1"/>
<organism evidence="5 6">
    <name type="scientific">Porphyridium purpureum</name>
    <name type="common">Red alga</name>
    <name type="synonym">Porphyridium cruentum</name>
    <dbReference type="NCBI Taxonomy" id="35688"/>
    <lineage>
        <taxon>Eukaryota</taxon>
        <taxon>Rhodophyta</taxon>
        <taxon>Bangiophyceae</taxon>
        <taxon>Porphyridiales</taxon>
        <taxon>Porphyridiaceae</taxon>
        <taxon>Porphyridium</taxon>
    </lineage>
</organism>
<dbReference type="EMBL" id="VRMN01000001">
    <property type="protein sequence ID" value="KAA8498202.1"/>
    <property type="molecule type" value="Genomic_DNA"/>
</dbReference>
<reference evidence="6" key="1">
    <citation type="journal article" date="2019" name="Nat. Commun.">
        <title>Expansion of phycobilisome linker gene families in mesophilic red algae.</title>
        <authorList>
            <person name="Lee J."/>
            <person name="Kim D."/>
            <person name="Bhattacharya D."/>
            <person name="Yoon H.S."/>
        </authorList>
    </citation>
    <scope>NUCLEOTIDE SEQUENCE [LARGE SCALE GENOMIC DNA]</scope>
    <source>
        <strain evidence="6">CCMP 1328</strain>
    </source>
</reference>
<dbReference type="PANTHER" id="PTHR11761:SF3">
    <property type="entry name" value="LARGE RIBOSOMAL SUBUNIT PROTEIN UL14M"/>
    <property type="match status" value="1"/>
</dbReference>
<gene>
    <name evidence="5" type="ORF">FVE85_5787</name>
</gene>
<evidence type="ECO:0000313" key="6">
    <source>
        <dbReference type="Proteomes" id="UP000324585"/>
    </source>
</evidence>
<evidence type="ECO:0000256" key="2">
    <source>
        <dbReference type="ARBA" id="ARBA00022980"/>
    </source>
</evidence>
<proteinExistence type="inferred from homology"/>
<evidence type="ECO:0000313" key="5">
    <source>
        <dbReference type="EMBL" id="KAA8498202.1"/>
    </source>
</evidence>
<dbReference type="GO" id="GO:0070180">
    <property type="term" value="F:large ribosomal subunit rRNA binding"/>
    <property type="evidence" value="ECO:0007669"/>
    <property type="project" value="TreeGrafter"/>
</dbReference>
<keyword evidence="2 4" id="KW-0689">Ribosomal protein</keyword>
<dbReference type="Pfam" id="PF00238">
    <property type="entry name" value="Ribosomal_L14"/>
    <property type="match status" value="1"/>
</dbReference>
<dbReference type="OrthoDB" id="274765at2759"/>
<dbReference type="GO" id="GO:0005762">
    <property type="term" value="C:mitochondrial large ribosomal subunit"/>
    <property type="evidence" value="ECO:0007669"/>
    <property type="project" value="TreeGrafter"/>
</dbReference>
<comment type="caution">
    <text evidence="5">The sequence shown here is derived from an EMBL/GenBank/DDBJ whole genome shotgun (WGS) entry which is preliminary data.</text>
</comment>
<keyword evidence="6" id="KW-1185">Reference proteome</keyword>
<protein>
    <submittedName>
        <fullName evidence="5">50S ribosomal protein L14</fullName>
    </submittedName>
</protein>
<evidence type="ECO:0000256" key="1">
    <source>
        <dbReference type="ARBA" id="ARBA00010745"/>
    </source>
</evidence>
<sequence>MPGAGIQMMTRLRVADNSGARVVGVIRVMRVRRRTGTVGDEVVCSIKEADPGAKKVKKGEVHRAVVVRGKVEDARRDGSTMRCSDWAAALLGPNGQPIGTRIRGVVSSNLDRSKYMKIMSLCRVII</sequence>
<dbReference type="GO" id="GO:0003735">
    <property type="term" value="F:structural constituent of ribosome"/>
    <property type="evidence" value="ECO:0007669"/>
    <property type="project" value="InterPro"/>
</dbReference>
<dbReference type="InterPro" id="IPR000218">
    <property type="entry name" value="Ribosomal_uL14"/>
</dbReference>
<evidence type="ECO:0000256" key="4">
    <source>
        <dbReference type="RuleBase" id="RU003949"/>
    </source>
</evidence>
<dbReference type="OMA" id="EWEIART"/>
<dbReference type="Proteomes" id="UP000324585">
    <property type="component" value="Unassembled WGS sequence"/>
</dbReference>
<evidence type="ECO:0000256" key="3">
    <source>
        <dbReference type="ARBA" id="ARBA00023274"/>
    </source>
</evidence>